<feature type="compositionally biased region" description="Pro residues" evidence="1">
    <location>
        <begin position="45"/>
        <end position="63"/>
    </location>
</feature>
<dbReference type="Pfam" id="PF07642">
    <property type="entry name" value="BBP2"/>
    <property type="match status" value="1"/>
</dbReference>
<proteinExistence type="predicted"/>
<evidence type="ECO:0000313" key="3">
    <source>
        <dbReference type="Proteomes" id="UP000584867"/>
    </source>
</evidence>
<comment type="caution">
    <text evidence="2">The sequence shown here is derived from an EMBL/GenBank/DDBJ whole genome shotgun (WGS) entry which is preliminary data.</text>
</comment>
<organism evidence="2 3">
    <name type="scientific">Granulicella mallensis</name>
    <dbReference type="NCBI Taxonomy" id="940614"/>
    <lineage>
        <taxon>Bacteria</taxon>
        <taxon>Pseudomonadati</taxon>
        <taxon>Acidobacteriota</taxon>
        <taxon>Terriglobia</taxon>
        <taxon>Terriglobales</taxon>
        <taxon>Acidobacteriaceae</taxon>
        <taxon>Granulicella</taxon>
    </lineage>
</organism>
<protein>
    <recommendedName>
        <fullName evidence="4">Beta-barrel porin-2, OmpL-like. bbp2</fullName>
    </recommendedName>
</protein>
<feature type="region of interest" description="Disordered" evidence="1">
    <location>
        <begin position="38"/>
        <end position="70"/>
    </location>
</feature>
<feature type="compositionally biased region" description="Polar residues" evidence="1">
    <location>
        <begin position="13"/>
        <end position="22"/>
    </location>
</feature>
<reference evidence="2 3" key="1">
    <citation type="submission" date="2020-08" db="EMBL/GenBank/DDBJ databases">
        <title>Genomic Encyclopedia of Type Strains, Phase IV (KMG-V): Genome sequencing to study the core and pangenomes of soil and plant-associated prokaryotes.</title>
        <authorList>
            <person name="Whitman W."/>
        </authorList>
    </citation>
    <scope>NUCLEOTIDE SEQUENCE [LARGE SCALE GENOMIC DNA]</scope>
    <source>
        <strain evidence="2 3">X5P3</strain>
    </source>
</reference>
<evidence type="ECO:0008006" key="4">
    <source>
        <dbReference type="Google" id="ProtNLM"/>
    </source>
</evidence>
<gene>
    <name evidence="2" type="ORF">HDF15_001779</name>
</gene>
<dbReference type="AlphaFoldDB" id="A0A7W8E958"/>
<evidence type="ECO:0000313" key="2">
    <source>
        <dbReference type="EMBL" id="MBB5063437.1"/>
    </source>
</evidence>
<name>A0A7W8E958_9BACT</name>
<sequence length="454" mass="50928">MSAQEQPAPLPENPSSKQVQAVPQSFWGRLDQFYVEDWHGTAPESPAPPRRGLPSPLSSPPFPNSDWSYGGSPVIGEADTNSYPLMTAINGAQSRTKVYGWVEPTVNFSTSANSNSPEANDAYSNRFELNQLVVYVERLPNSVQREHVDVGYHLTALYGTDYRYTTNKGYLSSQLVDHNHQYGFDPVLEYIDVYIPKVAKGMNIRAGRYISIPGIEAQLTPNNYMFSHSLLYAIDPFTDTGVLATVQLTDQWLVQAGITGSHDVALWTKDAQPSATACVSYTTASVDDNFYLCANGINGGKYAYNNLQQYDGTWYHRFSKTWHMATEAYVMYERDVPRVGGPIAPETNANGAICRPDQQTCFAPEYAVVNYVNKQLSGHDFISLRSDLLNDKKGQRTGVNTKYTENTLMLSHWIGSTIQIRPEIRFDHAWDRDAYDRGTRQSQFTVASDLIFHF</sequence>
<accession>A0A7W8E958</accession>
<dbReference type="RefSeq" id="WP_184254601.1">
    <property type="nucleotide sequence ID" value="NZ_JACHIO010000006.1"/>
</dbReference>
<dbReference type="Proteomes" id="UP000584867">
    <property type="component" value="Unassembled WGS sequence"/>
</dbReference>
<feature type="region of interest" description="Disordered" evidence="1">
    <location>
        <begin position="1"/>
        <end position="22"/>
    </location>
</feature>
<dbReference type="InterPro" id="IPR011486">
    <property type="entry name" value="BBP2"/>
</dbReference>
<dbReference type="EMBL" id="JACHIO010000006">
    <property type="protein sequence ID" value="MBB5063437.1"/>
    <property type="molecule type" value="Genomic_DNA"/>
</dbReference>
<evidence type="ECO:0000256" key="1">
    <source>
        <dbReference type="SAM" id="MobiDB-lite"/>
    </source>
</evidence>